<gene>
    <name evidence="1" type="primary">AUGUSTUS-3.0.2_34196</name>
    <name evidence="1" type="ORF">TcasGA2_TC034196</name>
</gene>
<dbReference type="GO" id="GO:0035861">
    <property type="term" value="C:site of double-strand break"/>
    <property type="evidence" value="ECO:0000318"/>
    <property type="project" value="GO_Central"/>
</dbReference>
<dbReference type="GO" id="GO:0042162">
    <property type="term" value="F:telomeric DNA binding"/>
    <property type="evidence" value="ECO:0000318"/>
    <property type="project" value="GO_Central"/>
</dbReference>
<dbReference type="GO" id="GO:0000781">
    <property type="term" value="C:chromosome, telomeric region"/>
    <property type="evidence" value="ECO:0000318"/>
    <property type="project" value="GO_Central"/>
</dbReference>
<accession>A0A139WCL3</accession>
<dbReference type="GO" id="GO:0003697">
    <property type="term" value="F:single-stranded DNA binding"/>
    <property type="evidence" value="ECO:0000318"/>
    <property type="project" value="GO_Central"/>
</dbReference>
<dbReference type="InterPro" id="IPR012340">
    <property type="entry name" value="NA-bd_OB-fold"/>
</dbReference>
<sequence length="157" mass="17887">MARKDIRLELVKLPIIELLSAEQHGKIFSQRGKYFVEVLVCATITEASGSKLDTFIKYTIDDGTSCMDCFVPPGLTNVTKTAKNNSNMTQSTDSNDTKFASSQLEHKPAPNFQLGDTLFVWGKLRVFPNDNIRKLFATKIQKCYKLEERINYWEQVL</sequence>
<dbReference type="Proteomes" id="UP000007266">
    <property type="component" value="Linkage group 8"/>
</dbReference>
<evidence type="ECO:0000313" key="1">
    <source>
        <dbReference type="EMBL" id="KYB25708.1"/>
    </source>
</evidence>
<evidence type="ECO:0000313" key="2">
    <source>
        <dbReference type="Proteomes" id="UP000007266"/>
    </source>
</evidence>
<reference evidence="1 2" key="2">
    <citation type="journal article" date="2010" name="Nucleic Acids Res.">
        <title>BeetleBase in 2010: revisions to provide comprehensive genomic information for Tribolium castaneum.</title>
        <authorList>
            <person name="Kim H.S."/>
            <person name="Murphy T."/>
            <person name="Xia J."/>
            <person name="Caragea D."/>
            <person name="Park Y."/>
            <person name="Beeman R.W."/>
            <person name="Lorenzen M.D."/>
            <person name="Butcher S."/>
            <person name="Manak J.R."/>
            <person name="Brown S.J."/>
        </authorList>
    </citation>
    <scope>GENOME REANNOTATION</scope>
    <source>
        <strain evidence="1 2">Georgia GA2</strain>
    </source>
</reference>
<dbReference type="InParanoid" id="A0A139WCL3"/>
<dbReference type="GO" id="GO:0005662">
    <property type="term" value="C:DNA replication factor A complex"/>
    <property type="evidence" value="ECO:0000318"/>
    <property type="project" value="GO_Central"/>
</dbReference>
<dbReference type="AlphaFoldDB" id="A0A139WCL3"/>
<protein>
    <submittedName>
        <fullName evidence="1">Uncharacterized protein</fullName>
    </submittedName>
</protein>
<proteinExistence type="predicted"/>
<name>A0A139WCL3_TRICA</name>
<dbReference type="OrthoDB" id="10400302at2759"/>
<dbReference type="GO" id="GO:0006289">
    <property type="term" value="P:nucleotide-excision repair"/>
    <property type="evidence" value="ECO:0000318"/>
    <property type="project" value="GO_Central"/>
</dbReference>
<dbReference type="KEGG" id="tca:103314147"/>
<reference evidence="1 2" key="1">
    <citation type="journal article" date="2008" name="Nature">
        <title>The genome of the model beetle and pest Tribolium castaneum.</title>
        <authorList>
            <consortium name="Tribolium Genome Sequencing Consortium"/>
            <person name="Richards S."/>
            <person name="Gibbs R.A."/>
            <person name="Weinstock G.M."/>
            <person name="Brown S.J."/>
            <person name="Denell R."/>
            <person name="Beeman R.W."/>
            <person name="Gibbs R."/>
            <person name="Beeman R.W."/>
            <person name="Brown S.J."/>
            <person name="Bucher G."/>
            <person name="Friedrich M."/>
            <person name="Grimmelikhuijzen C.J."/>
            <person name="Klingler M."/>
            <person name="Lorenzen M."/>
            <person name="Richards S."/>
            <person name="Roth S."/>
            <person name="Schroder R."/>
            <person name="Tautz D."/>
            <person name="Zdobnov E.M."/>
            <person name="Muzny D."/>
            <person name="Gibbs R.A."/>
            <person name="Weinstock G.M."/>
            <person name="Attaway T."/>
            <person name="Bell S."/>
            <person name="Buhay C.J."/>
            <person name="Chandrabose M.N."/>
            <person name="Chavez D."/>
            <person name="Clerk-Blankenburg K.P."/>
            <person name="Cree A."/>
            <person name="Dao M."/>
            <person name="Davis C."/>
            <person name="Chacko J."/>
            <person name="Dinh H."/>
            <person name="Dugan-Rocha S."/>
            <person name="Fowler G."/>
            <person name="Garner T.T."/>
            <person name="Garnes J."/>
            <person name="Gnirke A."/>
            <person name="Hawes A."/>
            <person name="Hernandez J."/>
            <person name="Hines S."/>
            <person name="Holder M."/>
            <person name="Hume J."/>
            <person name="Jhangiani S.N."/>
            <person name="Joshi V."/>
            <person name="Khan Z.M."/>
            <person name="Jackson L."/>
            <person name="Kovar C."/>
            <person name="Kowis A."/>
            <person name="Lee S."/>
            <person name="Lewis L.R."/>
            <person name="Margolis J."/>
            <person name="Morgan M."/>
            <person name="Nazareth L.V."/>
            <person name="Nguyen N."/>
            <person name="Okwuonu G."/>
            <person name="Parker D."/>
            <person name="Richards S."/>
            <person name="Ruiz S.J."/>
            <person name="Santibanez J."/>
            <person name="Savard J."/>
            <person name="Scherer S.E."/>
            <person name="Schneider B."/>
            <person name="Sodergren E."/>
            <person name="Tautz D."/>
            <person name="Vattahil S."/>
            <person name="Villasana D."/>
            <person name="White C.S."/>
            <person name="Wright R."/>
            <person name="Park Y."/>
            <person name="Beeman R.W."/>
            <person name="Lord J."/>
            <person name="Oppert B."/>
            <person name="Lorenzen M."/>
            <person name="Brown S."/>
            <person name="Wang L."/>
            <person name="Savard J."/>
            <person name="Tautz D."/>
            <person name="Richards S."/>
            <person name="Weinstock G."/>
            <person name="Gibbs R.A."/>
            <person name="Liu Y."/>
            <person name="Worley K."/>
            <person name="Weinstock G."/>
            <person name="Elsik C.G."/>
            <person name="Reese J.T."/>
            <person name="Elhaik E."/>
            <person name="Landan G."/>
            <person name="Graur D."/>
            <person name="Arensburger P."/>
            <person name="Atkinson P."/>
            <person name="Beeman R.W."/>
            <person name="Beidler J."/>
            <person name="Brown S.J."/>
            <person name="Demuth J.P."/>
            <person name="Drury D.W."/>
            <person name="Du Y.Z."/>
            <person name="Fujiwara H."/>
            <person name="Lorenzen M."/>
            <person name="Maselli V."/>
            <person name="Osanai M."/>
            <person name="Park Y."/>
            <person name="Robertson H.M."/>
            <person name="Tu Z."/>
            <person name="Wang J.J."/>
            <person name="Wang S."/>
            <person name="Richards S."/>
            <person name="Song H."/>
            <person name="Zhang L."/>
            <person name="Sodergren E."/>
            <person name="Werner D."/>
            <person name="Stanke M."/>
            <person name="Morgenstern B."/>
            <person name="Solovyev V."/>
            <person name="Kosarev P."/>
            <person name="Brown G."/>
            <person name="Chen H.C."/>
            <person name="Ermolaeva O."/>
            <person name="Hlavina W."/>
            <person name="Kapustin Y."/>
            <person name="Kiryutin B."/>
            <person name="Kitts P."/>
            <person name="Maglott D."/>
            <person name="Pruitt K."/>
            <person name="Sapojnikov V."/>
            <person name="Souvorov A."/>
            <person name="Mackey A.J."/>
            <person name="Waterhouse R.M."/>
            <person name="Wyder S."/>
            <person name="Zdobnov E.M."/>
            <person name="Zdobnov E.M."/>
            <person name="Wyder S."/>
            <person name="Kriventseva E.V."/>
            <person name="Kadowaki T."/>
            <person name="Bork P."/>
            <person name="Aranda M."/>
            <person name="Bao R."/>
            <person name="Beermann A."/>
            <person name="Berns N."/>
            <person name="Bolognesi R."/>
            <person name="Bonneton F."/>
            <person name="Bopp D."/>
            <person name="Brown S.J."/>
            <person name="Bucher G."/>
            <person name="Butts T."/>
            <person name="Chaumot A."/>
            <person name="Denell R.E."/>
            <person name="Ferrier D.E."/>
            <person name="Friedrich M."/>
            <person name="Gordon C.M."/>
            <person name="Jindra M."/>
            <person name="Klingler M."/>
            <person name="Lan Q."/>
            <person name="Lattorff H.M."/>
            <person name="Laudet V."/>
            <person name="von Levetsow C."/>
            <person name="Liu Z."/>
            <person name="Lutz R."/>
            <person name="Lynch J.A."/>
            <person name="da Fonseca R.N."/>
            <person name="Posnien N."/>
            <person name="Reuter R."/>
            <person name="Roth S."/>
            <person name="Savard J."/>
            <person name="Schinko J.B."/>
            <person name="Schmitt C."/>
            <person name="Schoppmeier M."/>
            <person name="Schroder R."/>
            <person name="Shippy T.D."/>
            <person name="Simonnet F."/>
            <person name="Marques-Souza H."/>
            <person name="Tautz D."/>
            <person name="Tomoyasu Y."/>
            <person name="Trauner J."/>
            <person name="Van der Zee M."/>
            <person name="Vervoort M."/>
            <person name="Wittkopp N."/>
            <person name="Wimmer E.A."/>
            <person name="Yang X."/>
            <person name="Jones A.K."/>
            <person name="Sattelle D.B."/>
            <person name="Ebert P.R."/>
            <person name="Nelson D."/>
            <person name="Scott J.G."/>
            <person name="Beeman R.W."/>
            <person name="Muthukrishnan S."/>
            <person name="Kramer K.J."/>
            <person name="Arakane Y."/>
            <person name="Beeman R.W."/>
            <person name="Zhu Q."/>
            <person name="Hogenkamp D."/>
            <person name="Dixit R."/>
            <person name="Oppert B."/>
            <person name="Jiang H."/>
            <person name="Zou Z."/>
            <person name="Marshall J."/>
            <person name="Elpidina E."/>
            <person name="Vinokurov K."/>
            <person name="Oppert C."/>
            <person name="Zou Z."/>
            <person name="Evans J."/>
            <person name="Lu Z."/>
            <person name="Zhao P."/>
            <person name="Sumathipala N."/>
            <person name="Altincicek B."/>
            <person name="Vilcinskas A."/>
            <person name="Williams M."/>
            <person name="Hultmark D."/>
            <person name="Hetru C."/>
            <person name="Jiang H."/>
            <person name="Grimmelikhuijzen C.J."/>
            <person name="Hauser F."/>
            <person name="Cazzamali G."/>
            <person name="Williamson M."/>
            <person name="Park Y."/>
            <person name="Li B."/>
            <person name="Tanaka Y."/>
            <person name="Predel R."/>
            <person name="Neupert S."/>
            <person name="Schachtner J."/>
            <person name="Verleyen P."/>
            <person name="Raible F."/>
            <person name="Bork P."/>
            <person name="Friedrich M."/>
            <person name="Walden K.K."/>
            <person name="Robertson H.M."/>
            <person name="Angeli S."/>
            <person name="Foret S."/>
            <person name="Bucher G."/>
            <person name="Schuetz S."/>
            <person name="Maleszka R."/>
            <person name="Wimmer E.A."/>
            <person name="Beeman R.W."/>
            <person name="Lorenzen M."/>
            <person name="Tomoyasu Y."/>
            <person name="Miller S.C."/>
            <person name="Grossmann D."/>
            <person name="Bucher G."/>
        </authorList>
    </citation>
    <scope>NUCLEOTIDE SEQUENCE [LARGE SCALE GENOMIC DNA]</scope>
    <source>
        <strain evidence="1 2">Georgia GA2</strain>
    </source>
</reference>
<keyword evidence="2" id="KW-1185">Reference proteome</keyword>
<organism evidence="1 2">
    <name type="scientific">Tribolium castaneum</name>
    <name type="common">Red flour beetle</name>
    <dbReference type="NCBI Taxonomy" id="7070"/>
    <lineage>
        <taxon>Eukaryota</taxon>
        <taxon>Metazoa</taxon>
        <taxon>Ecdysozoa</taxon>
        <taxon>Arthropoda</taxon>
        <taxon>Hexapoda</taxon>
        <taxon>Insecta</taxon>
        <taxon>Pterygota</taxon>
        <taxon>Neoptera</taxon>
        <taxon>Endopterygota</taxon>
        <taxon>Coleoptera</taxon>
        <taxon>Polyphaga</taxon>
        <taxon>Cucujiformia</taxon>
        <taxon>Tenebrionidae</taxon>
        <taxon>Tenebrionidae incertae sedis</taxon>
        <taxon>Tribolium</taxon>
    </lineage>
</organism>
<dbReference type="Gene3D" id="2.40.50.140">
    <property type="entry name" value="Nucleic acid-binding proteins"/>
    <property type="match status" value="1"/>
</dbReference>
<dbReference type="GO" id="GO:0006260">
    <property type="term" value="P:DNA replication"/>
    <property type="evidence" value="ECO:0000318"/>
    <property type="project" value="GO_Central"/>
</dbReference>
<dbReference type="SUPFAM" id="SSF50249">
    <property type="entry name" value="Nucleic acid-binding proteins"/>
    <property type="match status" value="1"/>
</dbReference>
<dbReference type="EMBL" id="KQ971363">
    <property type="protein sequence ID" value="KYB25708.1"/>
    <property type="molecule type" value="Genomic_DNA"/>
</dbReference>
<dbReference type="GO" id="GO:0000724">
    <property type="term" value="P:double-strand break repair via homologous recombination"/>
    <property type="evidence" value="ECO:0000318"/>
    <property type="project" value="GO_Central"/>
</dbReference>